<evidence type="ECO:0000256" key="2">
    <source>
        <dbReference type="ARBA" id="ARBA00023242"/>
    </source>
</evidence>
<dbReference type="STRING" id="144197.ENSSPAP00000002954"/>
<feature type="compositionally biased region" description="Basic and acidic residues" evidence="3">
    <location>
        <begin position="126"/>
        <end position="136"/>
    </location>
</feature>
<feature type="region of interest" description="Disordered" evidence="3">
    <location>
        <begin position="647"/>
        <end position="672"/>
    </location>
</feature>
<evidence type="ECO:0000259" key="4">
    <source>
        <dbReference type="PROSITE" id="PS50013"/>
    </source>
</evidence>
<feature type="region of interest" description="Disordered" evidence="3">
    <location>
        <begin position="1724"/>
        <end position="1748"/>
    </location>
</feature>
<feature type="region of interest" description="Disordered" evidence="3">
    <location>
        <begin position="1393"/>
        <end position="1417"/>
    </location>
</feature>
<feature type="region of interest" description="Disordered" evidence="3">
    <location>
        <begin position="1809"/>
        <end position="1840"/>
    </location>
</feature>
<feature type="compositionally biased region" description="Basic and acidic residues" evidence="3">
    <location>
        <begin position="485"/>
        <end position="529"/>
    </location>
</feature>
<feature type="compositionally biased region" description="Polar residues" evidence="3">
    <location>
        <begin position="1724"/>
        <end position="1733"/>
    </location>
</feature>
<feature type="compositionally biased region" description="Polar residues" evidence="3">
    <location>
        <begin position="793"/>
        <end position="804"/>
    </location>
</feature>
<feature type="region of interest" description="Disordered" evidence="3">
    <location>
        <begin position="1"/>
        <end position="22"/>
    </location>
</feature>
<dbReference type="CDD" id="cd18633">
    <property type="entry name" value="CD_MMP8"/>
    <property type="match status" value="1"/>
</dbReference>
<dbReference type="PROSITE" id="PS00598">
    <property type="entry name" value="CHROMO_1"/>
    <property type="match status" value="1"/>
</dbReference>
<dbReference type="Pfam" id="PF00385">
    <property type="entry name" value="Chromo"/>
    <property type="match status" value="1"/>
</dbReference>
<dbReference type="InterPro" id="IPR000953">
    <property type="entry name" value="Chromo/chromo_shadow_dom"/>
</dbReference>
<feature type="compositionally biased region" description="Basic and acidic residues" evidence="3">
    <location>
        <begin position="652"/>
        <end position="665"/>
    </location>
</feature>
<feature type="compositionally biased region" description="Basic and acidic residues" evidence="3">
    <location>
        <begin position="291"/>
        <end position="305"/>
    </location>
</feature>
<feature type="compositionally biased region" description="Basic and acidic residues" evidence="3">
    <location>
        <begin position="107"/>
        <end position="118"/>
    </location>
</feature>
<feature type="compositionally biased region" description="Basic and acidic residues" evidence="3">
    <location>
        <begin position="453"/>
        <end position="465"/>
    </location>
</feature>
<dbReference type="FunFam" id="2.40.50.40:FF:000022">
    <property type="entry name" value="M-phase phosphoprotein 8"/>
    <property type="match status" value="1"/>
</dbReference>
<feature type="compositionally biased region" description="Polar residues" evidence="3">
    <location>
        <begin position="697"/>
        <end position="706"/>
    </location>
</feature>
<sequence length="1840" mass="205410">MEAETDKVEPADSEQDEEEDVYEVERIIDMRVEEGEVLYRVRWKNYCSDDDTWEPEAHLEDCREVLLAFKKSQAEAKAKKEAEAKKPVTSKLLPVKSDVFDADSESDSDKDRPTDSPIKKKKKKKIREEVESPPKEKQKKKKKDKRKEELRPLPAPETDEEEDTVPTPPSPPKEKKTESKKRVVDSEEEDDEPVPSKKHKKEKGKEAGKHKKEKAEEGKKKKGKKERKIETSEDEATAPLEDDLSEGLSESQMDDSASTDTVTKSVEKAGLDDKAKQKKGKWEVKLQGIKDLIHDKKSKKPDGTQKEGSLQKAKSHASKNKEDSALQSDSSDSSILHKKAKSKGQESTSAPPKVPSSSTSSLSSSSSVTAASTTKGKEEEVPKEEVLGQKDATGSTNLFEKFLLNCEAKDRAPRRQAATHQPVVEKTTSKPTKVLGKTEKVPKSTKESPVQKTEPEKTERSKQSDVPRPGQSYGFSLDSDEKEEESTGKSRPGEDSRERKEKPEEAQRPGWERKTQVDDRRKKREDSEPRLFIACDDTPDPPEGADKPDKGQATLSLGMDLNLDWMTLDDFQKHLNGEDEILSGPPLSPSELRDAVKSGDYMAVKLALNSKEDYNLDQEACTFGEKRSFEGERSLIEERRSSGALRLTSDIESARNEESTPKAKEIISQGWDGPINDCLTSTNTEQVTVREHDTIQQGGNDITDYNNAAFGSATEWESRGQEDKKELEEDDSMGAFSSEMSVSIDNSDLITNAEGMVTKGDIKTEQNGKVSKNSSSQQANDSSDEGEDVVAGNSDSTDQVLSESGTKETFKTRLRRHRKALEKRQPTRSSSRNCKKVVETTPSTEKEEKKESGKKHFCLYCKMAFSQLAKHLERKHSEETDVAHAIHFPKGSKVRQTLLDQIRNKGDYEHNCQVLKSGEGEIVTKKQVKKPTISVRDFLPCQHCFAFYRKTDLWRHERSCKARKGDQKSSERTKRARGHSAASRLLPMSEFLTGGCEEIIHIMHQDDISRHIRNDPLICKYGNALSVKYEHDKSQFAYIAQKMRELGRFVLAVNELDKSVKFLHEICLPSKFELAVEGVKKVSGFDPSSSKFKTISLVSKIGYSLKRAAEIAFGESRMTEDSETESEIKKFIQLLDTKWSECFSRKALALSLKQEVKKVEVDKSTVTEDLVKLHRFITGEGDEARKELKESPSLSTWKKLSEATLADVCLFNRGRVGNIGRLLLQTYLHKKSGGTFLPSADQVRKSTKLELELGSNFTRLELEGQYGRNMLVLLTQRMILSIDLLVENREQAGVSKTNPYLFARTEGPSFIRGLDCFRRAAMECGVKNPEALLSSSLREQIASCWQLMSLSESELDQVATLVGRSSQECYRLSKNASQLEEVSKQLLKMDRTLPSAPPSTATDGTVQKPALKRRPWSEKEQAAVKRYLSDFITRMKVPGKKECNACIAAEPDLGGRSWTDVKNYVHNTLQTVRRRNNPHKPEGNVKALNPKSPKAEVQTTKTDLEDTSIMCNMTTVHPDHLTESSNCCMTMPPPTSLRDSSPFSQEMTSSYASLCSTTANMVHASQQLISTFTPLNATDTQVVPTFTPHNTTNALMPPPYTSENNRILPMSSLYTQNATSMPPPSVYVPQDTTSSPLIPSFTPLNAPSTSMIPTYTQLSTASAQMIPAFSTMNDRSRPIVSSFTPLNHSSAPPYPTSPPRIPTTAQVVPTIHGPGLSDMATVGQESTPMSSAGRQAPPAVKPQKRNKRLWSEEEQAAVRRQLGDFCKLVKIPGKKDCDACLAAEPALSSRTWREVKYFVHNSIQSLKRRGHVVASKQSAGPEPEPQISNTEWDGPVYLSL</sequence>
<proteinExistence type="predicted"/>
<accession>A0A3B4Z8R6</accession>
<feature type="compositionally biased region" description="Low complexity" evidence="3">
    <location>
        <begin position="347"/>
        <end position="374"/>
    </location>
</feature>
<dbReference type="SUPFAM" id="SSF54160">
    <property type="entry name" value="Chromo domain-like"/>
    <property type="match status" value="1"/>
</dbReference>
<evidence type="ECO:0000256" key="1">
    <source>
        <dbReference type="ARBA" id="ARBA00004123"/>
    </source>
</evidence>
<evidence type="ECO:0000256" key="3">
    <source>
        <dbReference type="SAM" id="MobiDB-lite"/>
    </source>
</evidence>
<feature type="compositionally biased region" description="Basic and acidic residues" evidence="3">
    <location>
        <begin position="203"/>
        <end position="219"/>
    </location>
</feature>
<feature type="compositionally biased region" description="Basic and acidic residues" evidence="3">
    <location>
        <begin position="172"/>
        <end position="185"/>
    </location>
</feature>
<feature type="compositionally biased region" description="Polar residues" evidence="3">
    <location>
        <begin position="738"/>
        <end position="750"/>
    </location>
</feature>
<feature type="region of interest" description="Disordered" evidence="3">
    <location>
        <begin position="73"/>
        <end position="396"/>
    </location>
</feature>
<dbReference type="GO" id="GO:0005634">
    <property type="term" value="C:nucleus"/>
    <property type="evidence" value="ECO:0007669"/>
    <property type="project" value="UniProtKB-SubCell"/>
</dbReference>
<feature type="compositionally biased region" description="Basic and acidic residues" evidence="3">
    <location>
        <begin position="73"/>
        <end position="86"/>
    </location>
</feature>
<dbReference type="PROSITE" id="PS50013">
    <property type="entry name" value="CHROMO_2"/>
    <property type="match status" value="1"/>
</dbReference>
<dbReference type="PANTHER" id="PTHR33480">
    <property type="entry name" value="SET DOMAIN-CONTAINING PROTEIN-RELATED"/>
    <property type="match status" value="1"/>
</dbReference>
<feature type="compositionally biased region" description="Basic and acidic residues" evidence="3">
    <location>
        <begin position="959"/>
        <end position="973"/>
    </location>
</feature>
<feature type="compositionally biased region" description="Basic and acidic residues" evidence="3">
    <location>
        <begin position="375"/>
        <end position="388"/>
    </location>
</feature>
<dbReference type="Gene3D" id="2.40.50.40">
    <property type="match status" value="1"/>
</dbReference>
<feature type="compositionally biased region" description="Basic residues" evidence="3">
    <location>
        <begin position="812"/>
        <end position="821"/>
    </location>
</feature>
<name>A0A3B4Z8R6_9TELE</name>
<organism evidence="5">
    <name type="scientific">Stegastes partitus</name>
    <name type="common">bicolor damselfish</name>
    <dbReference type="NCBI Taxonomy" id="144197"/>
    <lineage>
        <taxon>Eukaryota</taxon>
        <taxon>Metazoa</taxon>
        <taxon>Chordata</taxon>
        <taxon>Craniata</taxon>
        <taxon>Vertebrata</taxon>
        <taxon>Euteleostomi</taxon>
        <taxon>Actinopterygii</taxon>
        <taxon>Neopterygii</taxon>
        <taxon>Teleostei</taxon>
        <taxon>Neoteleostei</taxon>
        <taxon>Acanthomorphata</taxon>
        <taxon>Ovalentaria</taxon>
        <taxon>Pomacentridae</taxon>
        <taxon>Stegastes</taxon>
    </lineage>
</organism>
<feature type="compositionally biased region" description="Acidic residues" evidence="3">
    <location>
        <begin position="232"/>
        <end position="245"/>
    </location>
</feature>
<feature type="region of interest" description="Disordered" evidence="3">
    <location>
        <begin position="697"/>
        <end position="849"/>
    </location>
</feature>
<dbReference type="SMART" id="SM00298">
    <property type="entry name" value="CHROMO"/>
    <property type="match status" value="1"/>
</dbReference>
<feature type="region of interest" description="Disordered" evidence="3">
    <location>
        <begin position="1474"/>
        <end position="1502"/>
    </location>
</feature>
<dbReference type="PANTHER" id="PTHR33480:SF5">
    <property type="entry name" value="SI:DKEY-51D8.9"/>
    <property type="match status" value="1"/>
</dbReference>
<feature type="compositionally biased region" description="Basic and acidic residues" evidence="3">
    <location>
        <begin position="436"/>
        <end position="446"/>
    </location>
</feature>
<feature type="domain" description="Chromo" evidence="4">
    <location>
        <begin position="22"/>
        <end position="81"/>
    </location>
</feature>
<feature type="compositionally biased region" description="Basic and acidic residues" evidence="3">
    <location>
        <begin position="716"/>
        <end position="727"/>
    </location>
</feature>
<feature type="compositionally biased region" description="Low complexity" evidence="3">
    <location>
        <begin position="771"/>
        <end position="781"/>
    </location>
</feature>
<dbReference type="Ensembl" id="ENSSPAT00000002997.1">
    <property type="protein sequence ID" value="ENSSPAP00000002954.1"/>
    <property type="gene ID" value="ENSSPAG00000002220.1"/>
</dbReference>
<feature type="region of interest" description="Disordered" evidence="3">
    <location>
        <begin position="411"/>
        <end position="554"/>
    </location>
</feature>
<feature type="compositionally biased region" description="Basic and acidic residues" evidence="3">
    <location>
        <begin position="265"/>
        <end position="284"/>
    </location>
</feature>
<dbReference type="InterPro" id="IPR023780">
    <property type="entry name" value="Chromo_domain"/>
</dbReference>
<dbReference type="InterPro" id="IPR016197">
    <property type="entry name" value="Chromo-like_dom_sf"/>
</dbReference>
<dbReference type="GeneTree" id="ENSGT00940000165604"/>
<feature type="region of interest" description="Disordered" evidence="3">
    <location>
        <begin position="959"/>
        <end position="981"/>
    </location>
</feature>
<reference evidence="5" key="1">
    <citation type="submission" date="2023-09" db="UniProtKB">
        <authorList>
            <consortium name="Ensembl"/>
        </authorList>
    </citation>
    <scope>IDENTIFICATION</scope>
</reference>
<evidence type="ECO:0000313" key="5">
    <source>
        <dbReference type="Ensembl" id="ENSSPAP00000002954.1"/>
    </source>
</evidence>
<comment type="subcellular location">
    <subcellularLocation>
        <location evidence="1">Nucleus</location>
    </subcellularLocation>
</comment>
<keyword evidence="2" id="KW-0539">Nucleus</keyword>
<feature type="compositionally biased region" description="Polar residues" evidence="3">
    <location>
        <begin position="248"/>
        <end position="264"/>
    </location>
</feature>
<feature type="compositionally biased region" description="Acidic residues" evidence="3">
    <location>
        <begin position="11"/>
        <end position="22"/>
    </location>
</feature>
<feature type="compositionally biased region" description="Basic and acidic residues" evidence="3">
    <location>
        <begin position="1"/>
        <end position="10"/>
    </location>
</feature>
<dbReference type="InterPro" id="IPR023779">
    <property type="entry name" value="Chromodomain_CS"/>
</dbReference>
<protein>
    <submittedName>
        <fullName evidence="5">M-phase phosphoprotein 8</fullName>
    </submittedName>
</protein>